<accession>A0ABP5BWZ6</accession>
<comment type="similarity">
    <text evidence="2">Belongs to the glycosyl hydrolase 3 family.</text>
</comment>
<protein>
    <recommendedName>
        <fullName evidence="3">beta-N-acetylhexosaminidase</fullName>
        <ecNumber evidence="3">3.2.1.52</ecNumber>
    </recommendedName>
</protein>
<proteinExistence type="inferred from homology"/>
<keyword evidence="9" id="KW-1185">Reference proteome</keyword>
<dbReference type="PANTHER" id="PTHR30480:SF13">
    <property type="entry name" value="BETA-HEXOSAMINIDASE"/>
    <property type="match status" value="1"/>
</dbReference>
<reference evidence="9" key="1">
    <citation type="journal article" date="2019" name="Int. J. Syst. Evol. Microbiol.">
        <title>The Global Catalogue of Microorganisms (GCM) 10K type strain sequencing project: providing services to taxonomists for standard genome sequencing and annotation.</title>
        <authorList>
            <consortium name="The Broad Institute Genomics Platform"/>
            <consortium name="The Broad Institute Genome Sequencing Center for Infectious Disease"/>
            <person name="Wu L."/>
            <person name="Ma J."/>
        </authorList>
    </citation>
    <scope>NUCLEOTIDE SEQUENCE [LARGE SCALE GENOMIC DNA]</scope>
    <source>
        <strain evidence="9">JCM 14901</strain>
    </source>
</reference>
<gene>
    <name evidence="8" type="ORF">GCM10009776_12610</name>
</gene>
<dbReference type="SUPFAM" id="SSF51445">
    <property type="entry name" value="(Trans)glycosidases"/>
    <property type="match status" value="1"/>
</dbReference>
<dbReference type="EC" id="3.2.1.52" evidence="3"/>
<evidence type="ECO:0000256" key="6">
    <source>
        <dbReference type="SAM" id="SignalP"/>
    </source>
</evidence>
<organism evidence="8 9">
    <name type="scientific">Microbacterium deminutum</name>
    <dbReference type="NCBI Taxonomy" id="344164"/>
    <lineage>
        <taxon>Bacteria</taxon>
        <taxon>Bacillati</taxon>
        <taxon>Actinomycetota</taxon>
        <taxon>Actinomycetes</taxon>
        <taxon>Micrococcales</taxon>
        <taxon>Microbacteriaceae</taxon>
        <taxon>Microbacterium</taxon>
    </lineage>
</organism>
<dbReference type="InterPro" id="IPR036962">
    <property type="entry name" value="Glyco_hydro_3_N_sf"/>
</dbReference>
<evidence type="ECO:0000256" key="3">
    <source>
        <dbReference type="ARBA" id="ARBA00012663"/>
    </source>
</evidence>
<comment type="caution">
    <text evidence="8">The sequence shown here is derived from an EMBL/GenBank/DDBJ whole genome shotgun (WGS) entry which is preliminary data.</text>
</comment>
<dbReference type="Pfam" id="PF00933">
    <property type="entry name" value="Glyco_hydro_3"/>
    <property type="match status" value="1"/>
</dbReference>
<dbReference type="Gene3D" id="3.20.20.300">
    <property type="entry name" value="Glycoside hydrolase, family 3, N-terminal domain"/>
    <property type="match status" value="1"/>
</dbReference>
<keyword evidence="6" id="KW-0732">Signal</keyword>
<evidence type="ECO:0000256" key="4">
    <source>
        <dbReference type="ARBA" id="ARBA00022801"/>
    </source>
</evidence>
<sequence>MIVAGLVIGALAVAAPAAASTPTPTPTSDAPTGTVRVVAADPADTQAAASALVAGMSLREKAAAVVMGTIPTTDAGTLRQYMTTTGIGGFILMGSNVPATEGQLRALTAALTTDPALPPLIAIDEEGGDVTRLPWDTYPSSVTLKDQPAADSEEAFAGRGALVLRAGVGVNFGIIADVTADPSMFIFRRALGTTPDAGVARVQAAVTGESDDALSTLKHFPGHGSAPGDSHLGIPTTGMSKATWAATDALPFEAGIKAGAPVLMFGHLRFTSVDSAPASLSATWHKIARDELGFTGLAITDDLGMLEASGESALQDPVANAVTAVAAGNDMVLEIMFSNADTATRIVDGLVAAVGSGALPAQRLDEAATRVTRLRLELAAEGRGLMPCADCTPAG</sequence>
<dbReference type="InterPro" id="IPR001764">
    <property type="entry name" value="Glyco_hydro_3_N"/>
</dbReference>
<dbReference type="PANTHER" id="PTHR30480">
    <property type="entry name" value="BETA-HEXOSAMINIDASE-RELATED"/>
    <property type="match status" value="1"/>
</dbReference>
<dbReference type="InterPro" id="IPR050226">
    <property type="entry name" value="NagZ_Beta-hexosaminidase"/>
</dbReference>
<keyword evidence="4 8" id="KW-0378">Hydrolase</keyword>
<dbReference type="InterPro" id="IPR017853">
    <property type="entry name" value="GH"/>
</dbReference>
<evidence type="ECO:0000259" key="7">
    <source>
        <dbReference type="Pfam" id="PF00933"/>
    </source>
</evidence>
<evidence type="ECO:0000313" key="9">
    <source>
        <dbReference type="Proteomes" id="UP001499933"/>
    </source>
</evidence>
<name>A0ABP5BWZ6_9MICO</name>
<dbReference type="GO" id="GO:0016787">
    <property type="term" value="F:hydrolase activity"/>
    <property type="evidence" value="ECO:0007669"/>
    <property type="project" value="UniProtKB-KW"/>
</dbReference>
<evidence type="ECO:0000256" key="5">
    <source>
        <dbReference type="ARBA" id="ARBA00023295"/>
    </source>
</evidence>
<feature type="domain" description="Glycoside hydrolase family 3 N-terminal" evidence="7">
    <location>
        <begin position="59"/>
        <end position="374"/>
    </location>
</feature>
<evidence type="ECO:0000256" key="1">
    <source>
        <dbReference type="ARBA" id="ARBA00001231"/>
    </source>
</evidence>
<keyword evidence="5" id="KW-0326">Glycosidase</keyword>
<feature type="signal peptide" evidence="6">
    <location>
        <begin position="1"/>
        <end position="19"/>
    </location>
</feature>
<feature type="chain" id="PRO_5046964848" description="beta-N-acetylhexosaminidase" evidence="6">
    <location>
        <begin position="20"/>
        <end position="395"/>
    </location>
</feature>
<comment type="catalytic activity">
    <reaction evidence="1">
        <text>Hydrolysis of terminal non-reducing N-acetyl-D-hexosamine residues in N-acetyl-beta-D-hexosaminides.</text>
        <dbReference type="EC" id="3.2.1.52"/>
    </reaction>
</comment>
<dbReference type="EMBL" id="BAAAOG010000001">
    <property type="protein sequence ID" value="GAA1952133.1"/>
    <property type="molecule type" value="Genomic_DNA"/>
</dbReference>
<evidence type="ECO:0000256" key="2">
    <source>
        <dbReference type="ARBA" id="ARBA00005336"/>
    </source>
</evidence>
<dbReference type="Proteomes" id="UP001499933">
    <property type="component" value="Unassembled WGS sequence"/>
</dbReference>
<evidence type="ECO:0000313" key="8">
    <source>
        <dbReference type="EMBL" id="GAA1952133.1"/>
    </source>
</evidence>